<evidence type="ECO:0000256" key="7">
    <source>
        <dbReference type="SAM" id="MobiDB-lite"/>
    </source>
</evidence>
<dbReference type="Proteomes" id="UP000033140">
    <property type="component" value="Unassembled WGS sequence"/>
</dbReference>
<protein>
    <recommendedName>
        <fullName evidence="9">Major facilitator superfamily (MFS) profile domain-containing protein</fullName>
    </recommendedName>
</protein>
<evidence type="ECO:0000256" key="4">
    <source>
        <dbReference type="ARBA" id="ARBA00022989"/>
    </source>
</evidence>
<dbReference type="Pfam" id="PF07690">
    <property type="entry name" value="MFS_1"/>
    <property type="match status" value="1"/>
</dbReference>
<dbReference type="PANTHER" id="PTHR43791">
    <property type="entry name" value="PERMEASE-RELATED"/>
    <property type="match status" value="1"/>
</dbReference>
<evidence type="ECO:0000259" key="9">
    <source>
        <dbReference type="PROSITE" id="PS50850"/>
    </source>
</evidence>
<keyword evidence="5 8" id="KW-0472">Membrane</keyword>
<evidence type="ECO:0000313" key="11">
    <source>
        <dbReference type="Proteomes" id="UP000033140"/>
    </source>
</evidence>
<feature type="transmembrane region" description="Helical" evidence="8">
    <location>
        <begin position="355"/>
        <end position="375"/>
    </location>
</feature>
<dbReference type="FunFam" id="1.20.1250.20:FF:000064">
    <property type="entry name" value="MFS allantoate transporter"/>
    <property type="match status" value="1"/>
</dbReference>
<dbReference type="GO" id="GO:0016020">
    <property type="term" value="C:membrane"/>
    <property type="evidence" value="ECO:0007669"/>
    <property type="project" value="UniProtKB-SubCell"/>
</dbReference>
<feature type="transmembrane region" description="Helical" evidence="8">
    <location>
        <begin position="381"/>
        <end position="403"/>
    </location>
</feature>
<dbReference type="AlphaFoldDB" id="A0A0E9NSJ8"/>
<feature type="transmembrane region" description="Helical" evidence="8">
    <location>
        <begin position="415"/>
        <end position="437"/>
    </location>
</feature>
<keyword evidence="11" id="KW-1185">Reference proteome</keyword>
<evidence type="ECO:0000256" key="6">
    <source>
        <dbReference type="ARBA" id="ARBA00037968"/>
    </source>
</evidence>
<evidence type="ECO:0000256" key="1">
    <source>
        <dbReference type="ARBA" id="ARBA00004141"/>
    </source>
</evidence>
<comment type="caution">
    <text evidence="10">The sequence shown here is derived from an EMBL/GenBank/DDBJ whole genome shotgun (WGS) entry which is preliminary data.</text>
</comment>
<feature type="transmembrane region" description="Helical" evidence="8">
    <location>
        <begin position="220"/>
        <end position="240"/>
    </location>
</feature>
<reference evidence="10 11" key="1">
    <citation type="journal article" date="2011" name="J. Gen. Appl. Microbiol.">
        <title>Draft genome sequencing of the enigmatic yeast Saitoella complicata.</title>
        <authorList>
            <person name="Nishida H."/>
            <person name="Hamamoto M."/>
            <person name="Sugiyama J."/>
        </authorList>
    </citation>
    <scope>NUCLEOTIDE SEQUENCE [LARGE SCALE GENOMIC DNA]</scope>
    <source>
        <strain evidence="10 11">NRRL Y-17804</strain>
    </source>
</reference>
<feature type="region of interest" description="Disordered" evidence="7">
    <location>
        <begin position="1"/>
        <end position="31"/>
    </location>
</feature>
<feature type="transmembrane region" description="Helical" evidence="8">
    <location>
        <begin position="189"/>
        <end position="208"/>
    </location>
</feature>
<feature type="transmembrane region" description="Helical" evidence="8">
    <location>
        <begin position="92"/>
        <end position="111"/>
    </location>
</feature>
<evidence type="ECO:0000256" key="5">
    <source>
        <dbReference type="ARBA" id="ARBA00023136"/>
    </source>
</evidence>
<dbReference type="SUPFAM" id="SSF103473">
    <property type="entry name" value="MFS general substrate transporter"/>
    <property type="match status" value="1"/>
</dbReference>
<dbReference type="OMA" id="RITRNTM"/>
<dbReference type="STRING" id="698492.A0A0E9NSJ8"/>
<keyword evidence="4 8" id="KW-1133">Transmembrane helix</keyword>
<proteinExistence type="inferred from homology"/>
<feature type="transmembrane region" description="Helical" evidence="8">
    <location>
        <begin position="449"/>
        <end position="469"/>
    </location>
</feature>
<organism evidence="10 11">
    <name type="scientific">Saitoella complicata (strain BCRC 22490 / CBS 7301 / JCM 7358 / NBRC 10748 / NRRL Y-17804)</name>
    <dbReference type="NCBI Taxonomy" id="698492"/>
    <lineage>
        <taxon>Eukaryota</taxon>
        <taxon>Fungi</taxon>
        <taxon>Dikarya</taxon>
        <taxon>Ascomycota</taxon>
        <taxon>Taphrinomycotina</taxon>
        <taxon>Taphrinomycotina incertae sedis</taxon>
        <taxon>Saitoella</taxon>
    </lineage>
</organism>
<dbReference type="InterPro" id="IPR020846">
    <property type="entry name" value="MFS_dom"/>
</dbReference>
<evidence type="ECO:0000313" key="10">
    <source>
        <dbReference type="EMBL" id="GAO52839.1"/>
    </source>
</evidence>
<keyword evidence="2" id="KW-0813">Transport</keyword>
<dbReference type="InterPro" id="IPR036259">
    <property type="entry name" value="MFS_trans_sf"/>
</dbReference>
<name>A0A0E9NSJ8_SAICN</name>
<feature type="transmembrane region" description="Helical" evidence="8">
    <location>
        <begin position="60"/>
        <end position="80"/>
    </location>
</feature>
<accession>A0A0E9NSJ8</accession>
<comment type="subcellular location">
    <subcellularLocation>
        <location evidence="1">Membrane</location>
        <topology evidence="1">Multi-pass membrane protein</topology>
    </subcellularLocation>
</comment>
<dbReference type="PANTHER" id="PTHR43791:SF40">
    <property type="entry name" value="THIAMINE PATHWAY TRANSPORTER THI73"/>
    <property type="match status" value="1"/>
</dbReference>
<gene>
    <name evidence="10" type="ORF">G7K_6905-t1</name>
</gene>
<dbReference type="EMBL" id="BACD03000094">
    <property type="protein sequence ID" value="GAO52839.1"/>
    <property type="molecule type" value="Genomic_DNA"/>
</dbReference>
<evidence type="ECO:0000256" key="8">
    <source>
        <dbReference type="SAM" id="Phobius"/>
    </source>
</evidence>
<dbReference type="PROSITE" id="PS50850">
    <property type="entry name" value="MFS"/>
    <property type="match status" value="1"/>
</dbReference>
<evidence type="ECO:0000256" key="3">
    <source>
        <dbReference type="ARBA" id="ARBA00022692"/>
    </source>
</evidence>
<feature type="transmembrane region" description="Helical" evidence="8">
    <location>
        <begin position="327"/>
        <end position="348"/>
    </location>
</feature>
<dbReference type="Gene3D" id="1.20.1250.20">
    <property type="entry name" value="MFS general substrate transporter like domains"/>
    <property type="match status" value="2"/>
</dbReference>
<feature type="transmembrane region" description="Helical" evidence="8">
    <location>
        <begin position="156"/>
        <end position="177"/>
    </location>
</feature>
<evidence type="ECO:0000256" key="2">
    <source>
        <dbReference type="ARBA" id="ARBA00022448"/>
    </source>
</evidence>
<feature type="transmembrane region" description="Helical" evidence="8">
    <location>
        <begin position="291"/>
        <end position="315"/>
    </location>
</feature>
<sequence length="514" mass="56432">MSEPSNMPGFAPTKTRRNSLTKLPSPTVGDMVSDSGTGQIESYYDEASIRALTRKIDRRILPLMCAIYFLQYLDKTLLNYASVMGLNTDTKLVGNEYALLGTGFYIGYLVWEPPTNYLMQRLPLAKYLSGNIVVWGAMVALHACAKNFAGLMTLRVLLGVFESCVAPSLVLITGQWYTRAEQSRRLGIWYLQIGIAQMLGSLMSWGLQHLHGAALKNYQILFLLFGLLTIVLGITVYIFLPSSPADAKWLTTEEREMLLFHVQGDTKGKSVSDRQWRWSQVSTTLREPTTWLVILITALTMIDNGAVSNFSSIIIKSFGFSGIQTTLLNFPNGVVTIFATFFSTFLAASFPRLRLTILTALLIPSIIGGIMLVTLPTTAKGALLVGVYLLNSAPAGLPLIYGLMAANFTGYTRKATINALVLMGFCLGNIIGPQSFVPAQAPAYRGAKIGIVVTLAAAGGLCMVLRWMWKKENERREEGSGTGVVVELSGKAGSVEREEDEITDLDNKAFRYVY</sequence>
<reference evidence="10 11" key="3">
    <citation type="journal article" date="2015" name="Genome Announc.">
        <title>Draft Genome Sequence of the Archiascomycetous Yeast Saitoella complicata.</title>
        <authorList>
            <person name="Yamauchi K."/>
            <person name="Kondo S."/>
            <person name="Hamamoto M."/>
            <person name="Takahashi Y."/>
            <person name="Ogura Y."/>
            <person name="Hayashi T."/>
            <person name="Nishida H."/>
        </authorList>
    </citation>
    <scope>NUCLEOTIDE SEQUENCE [LARGE SCALE GENOMIC DNA]</scope>
    <source>
        <strain evidence="10 11">NRRL Y-17804</strain>
    </source>
</reference>
<keyword evidence="3 8" id="KW-0812">Transmembrane</keyword>
<dbReference type="InterPro" id="IPR011701">
    <property type="entry name" value="MFS"/>
</dbReference>
<dbReference type="GO" id="GO:0022857">
    <property type="term" value="F:transmembrane transporter activity"/>
    <property type="evidence" value="ECO:0007669"/>
    <property type="project" value="InterPro"/>
</dbReference>
<reference evidence="10 11" key="2">
    <citation type="journal article" date="2014" name="J. Gen. Appl. Microbiol.">
        <title>The early diverging ascomycetous budding yeast Saitoella complicata has three histone deacetylases belonging to the Clr6, Hos2, and Rpd3 lineages.</title>
        <authorList>
            <person name="Nishida H."/>
            <person name="Matsumoto T."/>
            <person name="Kondo S."/>
            <person name="Hamamoto M."/>
            <person name="Yoshikawa H."/>
        </authorList>
    </citation>
    <scope>NUCLEOTIDE SEQUENCE [LARGE SCALE GENOMIC DNA]</scope>
    <source>
        <strain evidence="10 11">NRRL Y-17804</strain>
    </source>
</reference>
<feature type="domain" description="Major facilitator superfamily (MFS) profile" evidence="9">
    <location>
        <begin position="60"/>
        <end position="474"/>
    </location>
</feature>
<comment type="similarity">
    <text evidence="6">Belongs to the major facilitator superfamily. Allantoate permease family.</text>
</comment>